<dbReference type="SUPFAM" id="SSF82866">
    <property type="entry name" value="Multidrug efflux transporter AcrB transmembrane domain"/>
    <property type="match status" value="2"/>
</dbReference>
<dbReference type="InterPro" id="IPR004869">
    <property type="entry name" value="MMPL_dom"/>
</dbReference>
<dbReference type="OrthoDB" id="9176717at2"/>
<evidence type="ECO:0000256" key="6">
    <source>
        <dbReference type="SAM" id="Phobius"/>
    </source>
</evidence>
<organism evidence="8 9">
    <name type="scientific">Limnohabitans planktonicus II-D5</name>
    <dbReference type="NCBI Taxonomy" id="1293045"/>
    <lineage>
        <taxon>Bacteria</taxon>
        <taxon>Pseudomonadati</taxon>
        <taxon>Pseudomonadota</taxon>
        <taxon>Betaproteobacteria</taxon>
        <taxon>Burkholderiales</taxon>
        <taxon>Comamonadaceae</taxon>
        <taxon>Limnohabitans</taxon>
    </lineage>
</organism>
<comment type="caution">
    <text evidence="8">The sequence shown here is derived from an EMBL/GenBank/DDBJ whole genome shotgun (WGS) entry which is preliminary data.</text>
</comment>
<evidence type="ECO:0000256" key="3">
    <source>
        <dbReference type="ARBA" id="ARBA00022692"/>
    </source>
</evidence>
<feature type="transmembrane region" description="Helical" evidence="6">
    <location>
        <begin position="225"/>
        <end position="245"/>
    </location>
</feature>
<evidence type="ECO:0000256" key="1">
    <source>
        <dbReference type="ARBA" id="ARBA00004651"/>
    </source>
</evidence>
<feature type="domain" description="SSD" evidence="7">
    <location>
        <begin position="648"/>
        <end position="765"/>
    </location>
</feature>
<gene>
    <name evidence="8" type="ORF">H663_013740</name>
</gene>
<accession>A0A2T7UBU1</accession>
<protein>
    <submittedName>
        <fullName evidence="8">RND transporter</fullName>
    </submittedName>
</protein>
<name>A0A2T7UBU1_9BURK</name>
<keyword evidence="5 6" id="KW-0472">Membrane</keyword>
<dbReference type="GO" id="GO:0005886">
    <property type="term" value="C:plasma membrane"/>
    <property type="evidence" value="ECO:0007669"/>
    <property type="project" value="UniProtKB-SubCell"/>
</dbReference>
<dbReference type="AlphaFoldDB" id="A0A2T7UBU1"/>
<dbReference type="Gene3D" id="1.20.1640.10">
    <property type="entry name" value="Multidrug efflux transporter AcrB transmembrane domain"/>
    <property type="match status" value="2"/>
</dbReference>
<sequence length="783" mass="85608">MQRLEDFFFHFRKAILAALAVFTVLMGVLASQLHMTAGFDKQLPLGHEYTDTFFQYRDQLFGSNRIMVVVRSTQKDIWDAASLKKLHEATQALVNLPGIDKRSVQSLWTPNTRVYELTEEGFEAEDVIDGNVTPDRLDAAQIDRIKERVVRGGYVGNLVANDGTAAMIVADLLEEDPQTKQKLDYLKLAHQIEQEVRVPLQTPEHAIHIVGFAKQIGDIADGAKGVLVFFALAIVLTALSVYWYCRSVSLTLLALGCSMVSVVWQFGTLSLLGFGLDPLAILVPFLVFAIGVSHGIQQINAIAKSLASGAPAMAAAKASFTGLFIPGSLALVTAFVGFITLIIIPIPMIRELSIAASIGVGYKIVTNLIMLPLVASYIQFPSTYAQQQEALQNQRSRLIEKLGWMAELRNVRYVMALTAVLFGVAVWQSQGRHIGALQAGAPELRSDSPYNQDIDAIVQRFDLGMEVLTVVFETPADSCNQYEVVNYIDQFTQHISQVPGVLTVSSISSLAKFANAGLNEGHPKMTALPRDSQALQIAVGYLPEAGGLFNRACTMMAANIYLSDHKATTIQPVMEAVKRFRTDFDGQAQGVKLRLASGNVGLIAAINEEVEQREIAMMMYVYAAIVALVLLTYRDWRAMLACCLPLTLATFLGYWFMKSLDIGLTVATLPVMVLATGIGVDYAFYIYNRLLAHLVAGAHMKSAIQGALREVGVATIFTAITLSVGVATWSFSDLKFQADMGILLTFMFMINMIMAITVLPAFAVALDALFPRTKPIKATALAH</sequence>
<evidence type="ECO:0000259" key="7">
    <source>
        <dbReference type="PROSITE" id="PS50156"/>
    </source>
</evidence>
<evidence type="ECO:0000256" key="4">
    <source>
        <dbReference type="ARBA" id="ARBA00022989"/>
    </source>
</evidence>
<dbReference type="Proteomes" id="UP000037507">
    <property type="component" value="Unassembled WGS sequence"/>
</dbReference>
<evidence type="ECO:0000256" key="5">
    <source>
        <dbReference type="ARBA" id="ARBA00023136"/>
    </source>
</evidence>
<feature type="transmembrane region" description="Helical" evidence="6">
    <location>
        <begin position="708"/>
        <end position="731"/>
    </location>
</feature>
<evidence type="ECO:0000256" key="2">
    <source>
        <dbReference type="ARBA" id="ARBA00022475"/>
    </source>
</evidence>
<dbReference type="InterPro" id="IPR003392">
    <property type="entry name" value="PTHD_SSD"/>
</dbReference>
<dbReference type="PANTHER" id="PTHR33406">
    <property type="entry name" value="MEMBRANE PROTEIN MJ1562-RELATED"/>
    <property type="match status" value="1"/>
</dbReference>
<evidence type="ECO:0000313" key="9">
    <source>
        <dbReference type="Proteomes" id="UP000037507"/>
    </source>
</evidence>
<dbReference type="InterPro" id="IPR000731">
    <property type="entry name" value="SSD"/>
</dbReference>
<feature type="transmembrane region" description="Helical" evidence="6">
    <location>
        <begin position="252"/>
        <end position="273"/>
    </location>
</feature>
<feature type="domain" description="SSD" evidence="7">
    <location>
        <begin position="250"/>
        <end position="377"/>
    </location>
</feature>
<dbReference type="PANTHER" id="PTHR33406:SF10">
    <property type="entry name" value="SSD DOMAIN-CONTAINING PROTEIN"/>
    <property type="match status" value="1"/>
</dbReference>
<comment type="subcellular location">
    <subcellularLocation>
        <location evidence="1">Cell membrane</location>
        <topology evidence="1">Multi-pass membrane protein</topology>
    </subcellularLocation>
</comment>
<dbReference type="STRING" id="1293045.H663_06480"/>
<dbReference type="Pfam" id="PF02460">
    <property type="entry name" value="Patched"/>
    <property type="match status" value="1"/>
</dbReference>
<feature type="transmembrane region" description="Helical" evidence="6">
    <location>
        <begin position="279"/>
        <end position="302"/>
    </location>
</feature>
<evidence type="ECO:0000313" key="8">
    <source>
        <dbReference type="EMBL" id="PVE42082.1"/>
    </source>
</evidence>
<dbReference type="Pfam" id="PF03176">
    <property type="entry name" value="MMPL"/>
    <property type="match status" value="1"/>
</dbReference>
<feature type="transmembrane region" description="Helical" evidence="6">
    <location>
        <begin position="323"/>
        <end position="346"/>
    </location>
</feature>
<feature type="transmembrane region" description="Helical" evidence="6">
    <location>
        <begin position="662"/>
        <end position="687"/>
    </location>
</feature>
<dbReference type="InterPro" id="IPR050545">
    <property type="entry name" value="Mycobact_MmpL"/>
</dbReference>
<feature type="transmembrane region" description="Helical" evidence="6">
    <location>
        <begin position="743"/>
        <end position="770"/>
    </location>
</feature>
<keyword evidence="4 6" id="KW-1133">Transmembrane helix</keyword>
<feature type="transmembrane region" description="Helical" evidence="6">
    <location>
        <begin position="638"/>
        <end position="656"/>
    </location>
</feature>
<feature type="transmembrane region" description="Helical" evidence="6">
    <location>
        <begin position="411"/>
        <end position="428"/>
    </location>
</feature>
<feature type="transmembrane region" description="Helical" evidence="6">
    <location>
        <begin position="352"/>
        <end position="378"/>
    </location>
</feature>
<keyword evidence="3 6" id="KW-0812">Transmembrane</keyword>
<dbReference type="PROSITE" id="PS50156">
    <property type="entry name" value="SSD"/>
    <property type="match status" value="2"/>
</dbReference>
<proteinExistence type="predicted"/>
<keyword evidence="9" id="KW-1185">Reference proteome</keyword>
<dbReference type="EMBL" id="LFYT02000019">
    <property type="protein sequence ID" value="PVE42082.1"/>
    <property type="molecule type" value="Genomic_DNA"/>
</dbReference>
<feature type="transmembrane region" description="Helical" evidence="6">
    <location>
        <begin position="615"/>
        <end position="633"/>
    </location>
</feature>
<reference evidence="8" key="1">
    <citation type="submission" date="2017-04" db="EMBL/GenBank/DDBJ databases">
        <title>Unexpected and diverse lifestyles within the genus Limnohabitans.</title>
        <authorList>
            <person name="Kasalicky V."/>
            <person name="Mehrshad M."/>
            <person name="Andrei S.-A."/>
            <person name="Salcher M."/>
            <person name="Kratochvilova H."/>
            <person name="Simek K."/>
            <person name="Ghai R."/>
        </authorList>
    </citation>
    <scope>NUCLEOTIDE SEQUENCE [LARGE SCALE GENOMIC DNA]</scope>
    <source>
        <strain evidence="8">II-D5</strain>
    </source>
</reference>
<keyword evidence="2" id="KW-1003">Cell membrane</keyword>